<organism evidence="1 2">
    <name type="scientific">Algoriphagus jejuensis</name>
    <dbReference type="NCBI Taxonomy" id="419934"/>
    <lineage>
        <taxon>Bacteria</taxon>
        <taxon>Pseudomonadati</taxon>
        <taxon>Bacteroidota</taxon>
        <taxon>Cytophagia</taxon>
        <taxon>Cytophagales</taxon>
        <taxon>Cyclobacteriaceae</taxon>
        <taxon>Algoriphagus</taxon>
    </lineage>
</organism>
<protein>
    <recommendedName>
        <fullName evidence="3">DUF2490 domain-containing protein</fullName>
    </recommendedName>
</protein>
<dbReference type="EMBL" id="BAAAFI010000013">
    <property type="protein sequence ID" value="GAA0879500.1"/>
    <property type="molecule type" value="Genomic_DNA"/>
</dbReference>
<dbReference type="Pfam" id="PF10677">
    <property type="entry name" value="DUF2490"/>
    <property type="match status" value="1"/>
</dbReference>
<accession>A0ABP3YDI9</accession>
<dbReference type="Proteomes" id="UP001500469">
    <property type="component" value="Unassembled WGS sequence"/>
</dbReference>
<evidence type="ECO:0000313" key="1">
    <source>
        <dbReference type="EMBL" id="GAA0879500.1"/>
    </source>
</evidence>
<sequence>MIAAVSLLSTSAFAQKNVISSNQVWIQSYHEGRISEKWNVLLDGGFRWRDGFDNKSAYIIRGAMGYSLSSKLRVSGGLAYLGVYEREKIVRHEYRPHQEILHKSAWGKVKFSNRLRIEERFFKDEVLDAATVDFNFRFRYALMVSIPVANLSTKDPTRKMLLNIGNEIFLNAGKEVTDRVFDQNRLVFSPTLQWSENLSISLTYNSQYASTVVPDNFLQSRVYWLQIRHNLDFRDVSKK</sequence>
<keyword evidence="2" id="KW-1185">Reference proteome</keyword>
<dbReference type="InterPro" id="IPR019619">
    <property type="entry name" value="DUF2490"/>
</dbReference>
<comment type="caution">
    <text evidence="1">The sequence shown here is derived from an EMBL/GenBank/DDBJ whole genome shotgun (WGS) entry which is preliminary data.</text>
</comment>
<evidence type="ECO:0000313" key="2">
    <source>
        <dbReference type="Proteomes" id="UP001500469"/>
    </source>
</evidence>
<gene>
    <name evidence="1" type="ORF">GCM10009119_24680</name>
</gene>
<reference evidence="2" key="1">
    <citation type="journal article" date="2019" name="Int. J. Syst. Evol. Microbiol.">
        <title>The Global Catalogue of Microorganisms (GCM) 10K type strain sequencing project: providing services to taxonomists for standard genome sequencing and annotation.</title>
        <authorList>
            <consortium name="The Broad Institute Genomics Platform"/>
            <consortium name="The Broad Institute Genome Sequencing Center for Infectious Disease"/>
            <person name="Wu L."/>
            <person name="Ma J."/>
        </authorList>
    </citation>
    <scope>NUCLEOTIDE SEQUENCE [LARGE SCALE GENOMIC DNA]</scope>
    <source>
        <strain evidence="2">JCM 16112</strain>
    </source>
</reference>
<name>A0ABP3YDI9_9BACT</name>
<proteinExistence type="predicted"/>
<evidence type="ECO:0008006" key="3">
    <source>
        <dbReference type="Google" id="ProtNLM"/>
    </source>
</evidence>